<evidence type="ECO:0000313" key="3">
    <source>
        <dbReference type="Proteomes" id="UP000629468"/>
    </source>
</evidence>
<feature type="compositionally biased region" description="Polar residues" evidence="1">
    <location>
        <begin position="1"/>
        <end position="12"/>
    </location>
</feature>
<dbReference type="Proteomes" id="UP000629468">
    <property type="component" value="Unassembled WGS sequence"/>
</dbReference>
<accession>A0A8H7F841</accession>
<dbReference type="AlphaFoldDB" id="A0A8H7F841"/>
<gene>
    <name evidence="2" type="ORF">Agabi119p4_1916</name>
</gene>
<feature type="region of interest" description="Disordered" evidence="1">
    <location>
        <begin position="1"/>
        <end position="55"/>
    </location>
</feature>
<feature type="compositionally biased region" description="Basic and acidic residues" evidence="1">
    <location>
        <begin position="374"/>
        <end position="385"/>
    </location>
</feature>
<organism evidence="2 3">
    <name type="scientific">Agaricus bisporus var. burnettii</name>
    <dbReference type="NCBI Taxonomy" id="192524"/>
    <lineage>
        <taxon>Eukaryota</taxon>
        <taxon>Fungi</taxon>
        <taxon>Dikarya</taxon>
        <taxon>Basidiomycota</taxon>
        <taxon>Agaricomycotina</taxon>
        <taxon>Agaricomycetes</taxon>
        <taxon>Agaricomycetidae</taxon>
        <taxon>Agaricales</taxon>
        <taxon>Agaricineae</taxon>
        <taxon>Agaricaceae</taxon>
        <taxon>Agaricus</taxon>
    </lineage>
</organism>
<dbReference type="EMBL" id="JABXXO010000003">
    <property type="protein sequence ID" value="KAF7782540.1"/>
    <property type="molecule type" value="Genomic_DNA"/>
</dbReference>
<feature type="compositionally biased region" description="Polar residues" evidence="1">
    <location>
        <begin position="25"/>
        <end position="41"/>
    </location>
</feature>
<protein>
    <submittedName>
        <fullName evidence="2">Uncharacterized protein</fullName>
    </submittedName>
</protein>
<evidence type="ECO:0000256" key="1">
    <source>
        <dbReference type="SAM" id="MobiDB-lite"/>
    </source>
</evidence>
<feature type="region of interest" description="Disordered" evidence="1">
    <location>
        <begin position="362"/>
        <end position="385"/>
    </location>
</feature>
<evidence type="ECO:0000313" key="2">
    <source>
        <dbReference type="EMBL" id="KAF7782540.1"/>
    </source>
</evidence>
<name>A0A8H7F841_AGABI</name>
<reference evidence="2 3" key="1">
    <citation type="journal article" name="Sci. Rep.">
        <title>Telomere-to-telomere assembled and centromere annotated genomes of the two main subspecies of the button mushroom Agaricus bisporus reveal especially polymorphic chromosome ends.</title>
        <authorList>
            <person name="Sonnenberg A.S.M."/>
            <person name="Sedaghat-Telgerd N."/>
            <person name="Lavrijssen B."/>
            <person name="Ohm R.A."/>
            <person name="Hendrickx P.M."/>
            <person name="Scholtmeijer K."/>
            <person name="Baars J.J.P."/>
            <person name="van Peer A."/>
        </authorList>
    </citation>
    <scope>NUCLEOTIDE SEQUENCE [LARGE SCALE GENOMIC DNA]</scope>
    <source>
        <strain evidence="2 3">H119_p4</strain>
    </source>
</reference>
<comment type="caution">
    <text evidence="2">The sequence shown here is derived from an EMBL/GenBank/DDBJ whole genome shotgun (WGS) entry which is preliminary data.</text>
</comment>
<sequence length="385" mass="41723">MGSVSSSQSTQAPPEPVRHVPQPPMVTNSVPRTISHPTSGHSRIPTGSKAMTSVKERRVWYRQLKRKTPSQKAKKTALVVRSLLTDPPTVAGPRATKVIALDQLKSQLIKPKTANSIIAELRKLPVAGSGSSREADHRIPAVSVAPIHAVCLEHTDAKEDELYFSKFAASVDYNGSPDIASMLQFDSISLDKFAQWLNEIHVIDLISTPDLGLGQPGDGPGILAGAVPTPETVLKGIEQITPQLMALCYAAGKSIAPDHTGIFPPTDRISVLTYWWGLEVLLPPPTLGYLSRTQSIAGAVMNFLTALSLVNNGVREILPIARYISRFIDFEFDQIKRQDKGKGVVCAATWVMPAALVPRPWDFSDPPTSSANPVKDEENLSDPSH</sequence>
<proteinExistence type="predicted"/>